<sequence>MKNYKQAIINIVFNSHHSCSIEDSREQSIFILHALVRFRRNYKTPVEKVKRSQGSYSQECLDRLMY</sequence>
<dbReference type="AlphaFoldDB" id="A0A0A8YV60"/>
<reference evidence="1" key="2">
    <citation type="journal article" date="2015" name="Data Brief">
        <title>Shoot transcriptome of the giant reed, Arundo donax.</title>
        <authorList>
            <person name="Barrero R.A."/>
            <person name="Guerrero F.D."/>
            <person name="Moolhuijzen P."/>
            <person name="Goolsby J.A."/>
            <person name="Tidwell J."/>
            <person name="Bellgard S.E."/>
            <person name="Bellgard M.I."/>
        </authorList>
    </citation>
    <scope>NUCLEOTIDE SEQUENCE</scope>
    <source>
        <tissue evidence="1">Shoot tissue taken approximately 20 cm above the soil surface</tissue>
    </source>
</reference>
<proteinExistence type="predicted"/>
<dbReference type="EMBL" id="GBRH01269510">
    <property type="protein sequence ID" value="JAD28385.1"/>
    <property type="molecule type" value="Transcribed_RNA"/>
</dbReference>
<name>A0A0A8YV60_ARUDO</name>
<evidence type="ECO:0000313" key="1">
    <source>
        <dbReference type="EMBL" id="JAD28385.1"/>
    </source>
</evidence>
<protein>
    <submittedName>
        <fullName evidence="1">Uncharacterized protein</fullName>
    </submittedName>
</protein>
<accession>A0A0A8YV60</accession>
<reference evidence="1" key="1">
    <citation type="submission" date="2014-09" db="EMBL/GenBank/DDBJ databases">
        <authorList>
            <person name="Magalhaes I.L.F."/>
            <person name="Oliveira U."/>
            <person name="Santos F.R."/>
            <person name="Vidigal T.H.D.A."/>
            <person name="Brescovit A.D."/>
            <person name="Santos A.J."/>
        </authorList>
    </citation>
    <scope>NUCLEOTIDE SEQUENCE</scope>
    <source>
        <tissue evidence="1">Shoot tissue taken approximately 20 cm above the soil surface</tissue>
    </source>
</reference>
<organism evidence="1">
    <name type="scientific">Arundo donax</name>
    <name type="common">Giant reed</name>
    <name type="synonym">Donax arundinaceus</name>
    <dbReference type="NCBI Taxonomy" id="35708"/>
    <lineage>
        <taxon>Eukaryota</taxon>
        <taxon>Viridiplantae</taxon>
        <taxon>Streptophyta</taxon>
        <taxon>Embryophyta</taxon>
        <taxon>Tracheophyta</taxon>
        <taxon>Spermatophyta</taxon>
        <taxon>Magnoliopsida</taxon>
        <taxon>Liliopsida</taxon>
        <taxon>Poales</taxon>
        <taxon>Poaceae</taxon>
        <taxon>PACMAD clade</taxon>
        <taxon>Arundinoideae</taxon>
        <taxon>Arundineae</taxon>
        <taxon>Arundo</taxon>
    </lineage>
</organism>